<keyword evidence="3" id="KW-1185">Reference proteome</keyword>
<dbReference type="EMBL" id="CP037940">
    <property type="protein sequence ID" value="QBO36998.1"/>
    <property type="molecule type" value="Genomic_DNA"/>
</dbReference>
<proteinExistence type="predicted"/>
<reference evidence="3" key="1">
    <citation type="submission" date="2019-03" db="EMBL/GenBank/DDBJ databases">
        <title>Weissella sp. 26KH-42 Genome sequencing.</title>
        <authorList>
            <person name="Heo J."/>
            <person name="Kim S.-J."/>
            <person name="Kim J.-S."/>
            <person name="Hong S.-B."/>
            <person name="Kwon S.-W."/>
        </authorList>
    </citation>
    <scope>NUCLEOTIDE SEQUENCE [LARGE SCALE GENOMIC DNA]</scope>
    <source>
        <strain evidence="3">26KH-42</strain>
    </source>
</reference>
<sequence>MRRTVTFEYTGDNPFEAQQWFTEWCVDCGLPDEDIETEVSHVENSNVGESNRTMRYVREND</sequence>
<evidence type="ECO:0000256" key="1">
    <source>
        <dbReference type="SAM" id="MobiDB-lite"/>
    </source>
</evidence>
<dbReference type="RefSeq" id="WP_133364075.1">
    <property type="nucleotide sequence ID" value="NZ_CP037940.1"/>
</dbReference>
<accession>A0A4P6YW02</accession>
<dbReference type="AlphaFoldDB" id="A0A4P6YW02"/>
<organism evidence="2 3">
    <name type="scientific">Periweissella cryptocerci</name>
    <dbReference type="NCBI Taxonomy" id="2506420"/>
    <lineage>
        <taxon>Bacteria</taxon>
        <taxon>Bacillati</taxon>
        <taxon>Bacillota</taxon>
        <taxon>Bacilli</taxon>
        <taxon>Lactobacillales</taxon>
        <taxon>Lactobacillaceae</taxon>
        <taxon>Periweissella</taxon>
    </lineage>
</organism>
<dbReference type="Proteomes" id="UP000292886">
    <property type="component" value="Chromosome"/>
</dbReference>
<evidence type="ECO:0000313" key="3">
    <source>
        <dbReference type="Proteomes" id="UP000292886"/>
    </source>
</evidence>
<name>A0A4P6YW02_9LACO</name>
<gene>
    <name evidence="2" type="ORF">EQG49_11325</name>
</gene>
<dbReference type="KEGG" id="wei:EQG49_11325"/>
<protein>
    <submittedName>
        <fullName evidence="2">Uncharacterized protein</fullName>
    </submittedName>
</protein>
<evidence type="ECO:0000313" key="2">
    <source>
        <dbReference type="EMBL" id="QBO36998.1"/>
    </source>
</evidence>
<feature type="region of interest" description="Disordered" evidence="1">
    <location>
        <begin position="40"/>
        <end position="61"/>
    </location>
</feature>
<feature type="compositionally biased region" description="Polar residues" evidence="1">
    <location>
        <begin position="42"/>
        <end position="53"/>
    </location>
</feature>